<dbReference type="PANTHER" id="PTHR43135:SF3">
    <property type="entry name" value="ALPHA-D-RIBOSE 1-METHYLPHOSPHONATE 5-TRIPHOSPHATE DIPHOSPHATASE"/>
    <property type="match status" value="1"/>
</dbReference>
<dbReference type="Proteomes" id="UP000305778">
    <property type="component" value="Unassembled WGS sequence"/>
</dbReference>
<dbReference type="SUPFAM" id="SSF51556">
    <property type="entry name" value="Metallo-dependent hydrolases"/>
    <property type="match status" value="1"/>
</dbReference>
<proteinExistence type="predicted"/>
<dbReference type="SUPFAM" id="SSF51338">
    <property type="entry name" value="Composite domain of metallo-dependent hydrolases"/>
    <property type="match status" value="1"/>
</dbReference>
<dbReference type="GO" id="GO:0016810">
    <property type="term" value="F:hydrolase activity, acting on carbon-nitrogen (but not peptide) bonds"/>
    <property type="evidence" value="ECO:0007669"/>
    <property type="project" value="InterPro"/>
</dbReference>
<keyword evidence="3" id="KW-1185">Reference proteome</keyword>
<gene>
    <name evidence="2" type="ORF">FCI23_41055</name>
</gene>
<dbReference type="EMBL" id="SUMC01000075">
    <property type="protein sequence ID" value="TKA01174.1"/>
    <property type="molecule type" value="Genomic_DNA"/>
</dbReference>
<protein>
    <recommendedName>
        <fullName evidence="1">Amidohydrolase-related domain-containing protein</fullName>
    </recommendedName>
</protein>
<dbReference type="InterPro" id="IPR051781">
    <property type="entry name" value="Metallo-dep_Hydrolase"/>
</dbReference>
<evidence type="ECO:0000259" key="1">
    <source>
        <dbReference type="Pfam" id="PF01979"/>
    </source>
</evidence>
<accession>A0A4U0RXT3</accession>
<dbReference type="InterPro" id="IPR011059">
    <property type="entry name" value="Metal-dep_hydrolase_composite"/>
</dbReference>
<dbReference type="OrthoDB" id="3514520at2"/>
<evidence type="ECO:0000313" key="2">
    <source>
        <dbReference type="EMBL" id="TKA01174.1"/>
    </source>
</evidence>
<dbReference type="Gene3D" id="2.30.40.10">
    <property type="entry name" value="Urease, subunit C, domain 1"/>
    <property type="match status" value="1"/>
</dbReference>
<evidence type="ECO:0000313" key="3">
    <source>
        <dbReference type="Proteomes" id="UP000305778"/>
    </source>
</evidence>
<dbReference type="AlphaFoldDB" id="A0A4U0RXT3"/>
<comment type="caution">
    <text evidence="2">The sequence shown here is derived from an EMBL/GenBank/DDBJ whole genome shotgun (WGS) entry which is preliminary data.</text>
</comment>
<feature type="domain" description="Amidohydrolase-related" evidence="1">
    <location>
        <begin position="57"/>
        <end position="406"/>
    </location>
</feature>
<dbReference type="Pfam" id="PF01979">
    <property type="entry name" value="Amidohydro_1"/>
    <property type="match status" value="1"/>
</dbReference>
<dbReference type="InterPro" id="IPR032466">
    <property type="entry name" value="Metal_Hydrolase"/>
</dbReference>
<sequence>MTEYWIRCGALVTGSGEPLLPDAVVHVADGMIAGVHAANELPADIDADRIVDHSTATVVPGFVDAHVHLLFTCDVDHELTRASVEHSAPAQLALIGARNAMECLLGGVTTVRDCGDIGFTTLDIRDAISAGRLPGPRILAAGPPITTTGGHLHWCGNAADSIDEIRKATRTLCTRGVDMIKVMASGGNMTRGSSKLQPQFQTHEMQVVVEEAHRLGRRVAAHALNTESIRRAVAAGVDTIEHCIWVNDKGEPDLDLDLVDEMARRPVSATLTMAGIARVLLPDAEPADQVELCAAHAMSATGNLYDDFAFARTMRAAGVHVSVASDAGVRFTPFREFGRTVECTMQALGVPFSEAIAMSTLRSAESLGLADRVGSIEAGKAADLVVLDGVADEATRRIGPIRQVWRDGALLVNNGQLAVPEVTS</sequence>
<organism evidence="2 3">
    <name type="scientific">Actinacidiphila oryziradicis</name>
    <dbReference type="NCBI Taxonomy" id="2571141"/>
    <lineage>
        <taxon>Bacteria</taxon>
        <taxon>Bacillati</taxon>
        <taxon>Actinomycetota</taxon>
        <taxon>Actinomycetes</taxon>
        <taxon>Kitasatosporales</taxon>
        <taxon>Streptomycetaceae</taxon>
        <taxon>Actinacidiphila</taxon>
    </lineage>
</organism>
<dbReference type="RefSeq" id="WP_136729217.1">
    <property type="nucleotide sequence ID" value="NZ_SUMC01000075.1"/>
</dbReference>
<reference evidence="2 3" key="1">
    <citation type="submission" date="2019-04" db="EMBL/GenBank/DDBJ databases">
        <title>Streptomyces oryziradicis sp. nov., a novel actinomycete isolated from rhizosphere soil of rice (Oryza sativa L.).</title>
        <authorList>
            <person name="Li C."/>
        </authorList>
    </citation>
    <scope>NUCLEOTIDE SEQUENCE [LARGE SCALE GENOMIC DNA]</scope>
    <source>
        <strain evidence="2 3">NEAU-C40</strain>
    </source>
</reference>
<name>A0A4U0RXT3_9ACTN</name>
<dbReference type="InterPro" id="IPR006680">
    <property type="entry name" value="Amidohydro-rel"/>
</dbReference>
<dbReference type="PANTHER" id="PTHR43135">
    <property type="entry name" value="ALPHA-D-RIBOSE 1-METHYLPHOSPHONATE 5-TRIPHOSPHATE DIPHOSPHATASE"/>
    <property type="match status" value="1"/>
</dbReference>
<dbReference type="Gene3D" id="3.20.20.140">
    <property type="entry name" value="Metal-dependent hydrolases"/>
    <property type="match status" value="1"/>
</dbReference>